<evidence type="ECO:0000313" key="1">
    <source>
        <dbReference type="EMBL" id="EFC97100.1"/>
    </source>
</evidence>
<dbReference type="AlphaFoldDB" id="D3AM52"/>
<proteinExistence type="predicted"/>
<dbReference type="EMBL" id="ACIO01000442">
    <property type="protein sequence ID" value="EFC97100.1"/>
    <property type="molecule type" value="Genomic_DNA"/>
</dbReference>
<evidence type="ECO:0000313" key="2">
    <source>
        <dbReference type="Proteomes" id="UP000004968"/>
    </source>
</evidence>
<gene>
    <name evidence="1" type="ORF">CLOSTHATH_04702</name>
</gene>
<dbReference type="InterPro" id="IPR053842">
    <property type="entry name" value="NikA-like"/>
</dbReference>
<organism evidence="1 2">
    <name type="scientific">Hungatella hathewayi DSM 13479</name>
    <dbReference type="NCBI Taxonomy" id="566550"/>
    <lineage>
        <taxon>Bacteria</taxon>
        <taxon>Bacillati</taxon>
        <taxon>Bacillota</taxon>
        <taxon>Clostridia</taxon>
        <taxon>Lachnospirales</taxon>
        <taxon>Lachnospiraceae</taxon>
        <taxon>Hungatella</taxon>
    </lineage>
</organism>
<dbReference type="Proteomes" id="UP000004968">
    <property type="component" value="Unassembled WGS sequence"/>
</dbReference>
<reference evidence="1 2" key="1">
    <citation type="submission" date="2010-01" db="EMBL/GenBank/DDBJ databases">
        <authorList>
            <person name="Weinstock G."/>
            <person name="Sodergren E."/>
            <person name="Clifton S."/>
            <person name="Fulton L."/>
            <person name="Fulton B."/>
            <person name="Courtney L."/>
            <person name="Fronick C."/>
            <person name="Harrison M."/>
            <person name="Strong C."/>
            <person name="Farmer C."/>
            <person name="Delahaunty K."/>
            <person name="Markovic C."/>
            <person name="Hall O."/>
            <person name="Minx P."/>
            <person name="Tomlinson C."/>
            <person name="Mitreva M."/>
            <person name="Nelson J."/>
            <person name="Hou S."/>
            <person name="Wollam A."/>
            <person name="Pepin K.H."/>
            <person name="Johnson M."/>
            <person name="Bhonagiri V."/>
            <person name="Nash W.E."/>
            <person name="Warren W."/>
            <person name="Chinwalla A."/>
            <person name="Mardis E.R."/>
            <person name="Wilson R.K."/>
        </authorList>
    </citation>
    <scope>NUCLEOTIDE SEQUENCE [LARGE SCALE GENOMIC DNA]</scope>
    <source>
        <strain evidence="1 2">DSM 13479</strain>
    </source>
</reference>
<dbReference type="HOGENOM" id="CLU_173172_0_0_9"/>
<sequence>MLIAVFPSFFFAGRRVNRLGKAKIKNCRKEIRLSPEELEELRRKAEEQGLKESQYMRMLITNRPRDYPDLLEAMQSLTNEVNHIGININQITKNNNSGLYHESDKKRLYVYMKQIKEAVKQVVSLLESAGT</sequence>
<name>D3AM52_9FIRM</name>
<dbReference type="Pfam" id="PF21983">
    <property type="entry name" value="NikA-like"/>
    <property type="match status" value="1"/>
</dbReference>
<accession>D3AM52</accession>
<protein>
    <submittedName>
        <fullName evidence="1">Bacterial mobilization protein MobC</fullName>
    </submittedName>
</protein>
<comment type="caution">
    <text evidence="1">The sequence shown here is derived from an EMBL/GenBank/DDBJ whole genome shotgun (WGS) entry which is preliminary data.</text>
</comment>